<dbReference type="InterPro" id="IPR037257">
    <property type="entry name" value="T2SS_E_N_sf"/>
</dbReference>
<keyword evidence="2" id="KW-0547">Nucleotide-binding</keyword>
<dbReference type="AlphaFoldDB" id="A0A7V5XHI3"/>
<dbReference type="InterPro" id="IPR001482">
    <property type="entry name" value="T2SS/T4SS_dom"/>
</dbReference>
<organism evidence="5">
    <name type="scientific">Thermodesulfobacterium geofontis</name>
    <dbReference type="NCBI Taxonomy" id="1295609"/>
    <lineage>
        <taxon>Bacteria</taxon>
        <taxon>Pseudomonadati</taxon>
        <taxon>Thermodesulfobacteriota</taxon>
        <taxon>Thermodesulfobacteria</taxon>
        <taxon>Thermodesulfobacteriales</taxon>
        <taxon>Thermodesulfobacteriaceae</taxon>
        <taxon>Thermodesulfobacterium</taxon>
    </lineage>
</organism>
<dbReference type="SMART" id="SM00382">
    <property type="entry name" value="AAA"/>
    <property type="match status" value="1"/>
</dbReference>
<dbReference type="SUPFAM" id="SSF52540">
    <property type="entry name" value="P-loop containing nucleoside triphosphate hydrolases"/>
    <property type="match status" value="1"/>
</dbReference>
<reference evidence="5" key="1">
    <citation type="journal article" date="2020" name="mSystems">
        <title>Genome- and Community-Level Interaction Insights into Carbon Utilization and Element Cycling Functions of Hydrothermarchaeota in Hydrothermal Sediment.</title>
        <authorList>
            <person name="Zhou Z."/>
            <person name="Liu Y."/>
            <person name="Xu W."/>
            <person name="Pan J."/>
            <person name="Luo Z.H."/>
            <person name="Li M."/>
        </authorList>
    </citation>
    <scope>NUCLEOTIDE SEQUENCE [LARGE SCALE GENOMIC DNA]</scope>
    <source>
        <strain evidence="5">SpSt-106</strain>
    </source>
</reference>
<dbReference type="SUPFAM" id="SSF160246">
    <property type="entry name" value="EspE N-terminal domain-like"/>
    <property type="match status" value="1"/>
</dbReference>
<dbReference type="PANTHER" id="PTHR30258">
    <property type="entry name" value="TYPE II SECRETION SYSTEM PROTEIN GSPE-RELATED"/>
    <property type="match status" value="1"/>
</dbReference>
<comment type="caution">
    <text evidence="5">The sequence shown here is derived from an EMBL/GenBank/DDBJ whole genome shotgun (WGS) entry which is preliminary data.</text>
</comment>
<dbReference type="PANTHER" id="PTHR30258:SF2">
    <property type="entry name" value="COMG OPERON PROTEIN 1"/>
    <property type="match status" value="1"/>
</dbReference>
<dbReference type="EMBL" id="DRWR01000114">
    <property type="protein sequence ID" value="HHQ16517.1"/>
    <property type="molecule type" value="Genomic_DNA"/>
</dbReference>
<evidence type="ECO:0000256" key="3">
    <source>
        <dbReference type="ARBA" id="ARBA00022840"/>
    </source>
</evidence>
<dbReference type="Pfam" id="PF05157">
    <property type="entry name" value="MshEN"/>
    <property type="match status" value="1"/>
</dbReference>
<name>A0A7V5XHI3_9BACT</name>
<evidence type="ECO:0000256" key="1">
    <source>
        <dbReference type="ARBA" id="ARBA00006611"/>
    </source>
</evidence>
<comment type="similarity">
    <text evidence="1">Belongs to the GSP E family.</text>
</comment>
<accession>A0A7V5XHI3</accession>
<evidence type="ECO:0000259" key="4">
    <source>
        <dbReference type="PROSITE" id="PS00662"/>
    </source>
</evidence>
<keyword evidence="3" id="KW-0067">ATP-binding</keyword>
<dbReference type="Pfam" id="PF00437">
    <property type="entry name" value="T2SSE"/>
    <property type="match status" value="1"/>
</dbReference>
<dbReference type="GO" id="GO:0005886">
    <property type="term" value="C:plasma membrane"/>
    <property type="evidence" value="ECO:0007669"/>
    <property type="project" value="TreeGrafter"/>
</dbReference>
<dbReference type="GO" id="GO:0016887">
    <property type="term" value="F:ATP hydrolysis activity"/>
    <property type="evidence" value="ECO:0007669"/>
    <property type="project" value="TreeGrafter"/>
</dbReference>
<evidence type="ECO:0000313" key="5">
    <source>
        <dbReference type="EMBL" id="HHQ16517.1"/>
    </source>
</evidence>
<dbReference type="GO" id="GO:0005524">
    <property type="term" value="F:ATP binding"/>
    <property type="evidence" value="ECO:0007669"/>
    <property type="project" value="UniProtKB-KW"/>
</dbReference>
<dbReference type="InterPro" id="IPR027417">
    <property type="entry name" value="P-loop_NTPase"/>
</dbReference>
<feature type="domain" description="Bacterial type II secretion system protein E" evidence="4">
    <location>
        <begin position="367"/>
        <end position="381"/>
    </location>
</feature>
<protein>
    <submittedName>
        <fullName evidence="5">GspE/PulE family protein</fullName>
    </submittedName>
</protein>
<proteinExistence type="inferred from homology"/>
<dbReference type="PROSITE" id="PS00662">
    <property type="entry name" value="T2SP_E"/>
    <property type="match status" value="1"/>
</dbReference>
<dbReference type="Gene3D" id="3.30.450.90">
    <property type="match status" value="1"/>
</dbReference>
<sequence>MLIGEILKQYFNVKEEDINKALEIQQKLGGRIGEILIQIGSITESQLIKALSIQLNIPLYNNDEGINYEEITEKIDFKIIKFLIENQFIPVKLTDTKISLVTNDPFKLYVIDYISKNLEKNYEFFLATEREIKELAKGFLFFDKKEVDFVVEKDIEKLKDMAFEAPVVKYLNELIARAVELNASDIHFEPEQSRFVVRLRIDGVLHNFEELKEDFYLAVVSRIKLLSGLDIAERRLPQDGKFSTRIGSTFIDIRVSTIPTVCGEDVVLRLLYRGKLGFNLSELGIESDHYEILKNMITKPYGMLLVTGPTGSGKTTTLYSILSAIKSSEKKIITIEDPVEYQIKGLTQIQVKPDIGLTFASALRSILRHDPDIIMVGEIRDTETAQIAVQSALTGHLVLSTLHTNDTVSSLFRLVEMGVEDYLINASVLGIVAQRIVRLNCKNCLEEINLSKELVKYYNIDEIYEKYSDLVKEKKFLKGKGCKICAGTGYRGRIAIFEILDYEEDLKELFIKTHSTSSLMQYLKQKKYFRTLREDGIIKVLKGWTTLDEVLRVS</sequence>
<dbReference type="InterPro" id="IPR003593">
    <property type="entry name" value="AAA+_ATPase"/>
</dbReference>
<dbReference type="InterPro" id="IPR007831">
    <property type="entry name" value="T2SS_GspE_N"/>
</dbReference>
<dbReference type="CDD" id="cd01129">
    <property type="entry name" value="PulE-GspE-like"/>
    <property type="match status" value="1"/>
</dbReference>
<dbReference type="Gene3D" id="3.30.300.160">
    <property type="entry name" value="Type II secretion system, protein E, N-terminal domain"/>
    <property type="match status" value="1"/>
</dbReference>
<dbReference type="FunFam" id="3.40.50.300:FF:000398">
    <property type="entry name" value="Type IV pilus assembly ATPase PilB"/>
    <property type="match status" value="1"/>
</dbReference>
<gene>
    <name evidence="5" type="ORF">ENM15_06880</name>
</gene>
<evidence type="ECO:0000256" key="2">
    <source>
        <dbReference type="ARBA" id="ARBA00022741"/>
    </source>
</evidence>
<dbReference type="Gene3D" id="3.40.50.300">
    <property type="entry name" value="P-loop containing nucleotide triphosphate hydrolases"/>
    <property type="match status" value="1"/>
</dbReference>